<proteinExistence type="predicted"/>
<evidence type="ECO:0000313" key="3">
    <source>
        <dbReference type="Proteomes" id="UP000660024"/>
    </source>
</evidence>
<dbReference type="RefSeq" id="WP_200587644.1">
    <property type="nucleotide sequence ID" value="NZ_JAEHFY010000024.1"/>
</dbReference>
<name>A0ABS1BMR7_9SPHI</name>
<sequence length="1249" mass="142595">MQNKFTKTIGLVAISLFYFSCTTYKPFYAKSEKDWKKANNPDSLSLSYTVFLIGDVGKPDIDQQEPTLKLLQSQMYQTDTVFSADKSDTTVKVTSSPKDAVIFMGDNIYEHGMPKPDAPDRKLKEQYIIEQMKVVKDFKGKKIFIPGNHDWDKSHPDGLETLKREEDFVENYLDSADVFLPTNGCAGPVEIQMNGNLVIIAIDSEWWLTPYHRSDRHEQGCSVENDDQLIAQIKDILIRNKGKNIVFTEHHPLFSNGKHGGHFTFLDYMFPLTLVRDNLYIPLPGLGSLYPLLRQYGLSREDISNKHYQDLKNRLLATFNDEKSLVIASGHEHALQLTPYKNIHQVISGAGSKNSALSKGNGALFGHGTKGFARLNYYSNGQCWVEFWEPVGDGSKGKLMYRSPLYSLPAGKKEVIAEKKENYSDSTKFVAVGERYKASKFKQWVFGEHYRTVWATPITIPYLDLTKFAGGLKPLQLGGGHQTTSLRLEGKNKIQYQFRTIDKDPSALLPEGFRPTFADDIVQDQISSAHPYGALAIPGMAAAIGVFHTDPKVVYMPYSRLLGPYLQQIGGRIGIIEIRPDEDLSAFKEFGYTKNAVSTETMYEKLKKDNDNSVDQKSFLTARLFDMLIGDWDRHEDQWRWAEFENKGKGAVYKPIPRDRDQVFTKFDGLLPKLASKAIPDVQNFGFKIEDPAKLSTSARNLDRRLLNELTYQDWISIAKKMQKELTDKVIENSVRQMPKEAYALSGDDIVAKLKSRRDQLVDVAKSYYKTLAKEVTVSGSDKHEFLNIDREKDSTAVTMYKTKKDGKIDKIIYNRIFNNDDTHELNFYLLDDTDSLVIKGKSDYPIKIRVVGGKKKDYLADDAENGKTIFFDNLNTTFKTAGNTDVRKSDKDWVNEYLPNNFNYDKKSPFLNADYRNGKDGPLLGLVYNVKHYGFRKEPYSYEEKFSLLHSLTTKGLFAKYNATFYDLLAHKYDLVVKSSYSGPAYKFNYYGIGNGTQNIDDKINFYRVRSETINVATYFQYHISDDIKFGIGPGFDYFRIIPYSDPNYLATLNLSFTNPAKFLSLKSYLNFSFVDNDKMPKTGFKWENAAEYFAEIKGESDKYLHLSSMASFYATPNGTFPVTFALRLGAMTNIGSYKFYQANSIGNRDYLRGFRNERFSGKSAYFANTEVRLPVSSFRNYIFTGDFGVYGFYDIAKVRNNFAESRDWHQGFGPGLYINFYNKLLVSAGYGFSRESKLISFDFGFRF</sequence>
<dbReference type="Pfam" id="PF00149">
    <property type="entry name" value="Metallophos"/>
    <property type="match status" value="1"/>
</dbReference>
<organism evidence="2 3">
    <name type="scientific">Pedobacter segetis</name>
    <dbReference type="NCBI Taxonomy" id="2793069"/>
    <lineage>
        <taxon>Bacteria</taxon>
        <taxon>Pseudomonadati</taxon>
        <taxon>Bacteroidota</taxon>
        <taxon>Sphingobacteriia</taxon>
        <taxon>Sphingobacteriales</taxon>
        <taxon>Sphingobacteriaceae</taxon>
        <taxon>Pedobacter</taxon>
    </lineage>
</organism>
<dbReference type="Gene3D" id="3.60.21.10">
    <property type="match status" value="1"/>
</dbReference>
<evidence type="ECO:0000259" key="1">
    <source>
        <dbReference type="Pfam" id="PF00149"/>
    </source>
</evidence>
<dbReference type="InterPro" id="IPR029052">
    <property type="entry name" value="Metallo-depent_PP-like"/>
</dbReference>
<accession>A0ABS1BMR7</accession>
<dbReference type="InterPro" id="IPR004843">
    <property type="entry name" value="Calcineurin-like_PHP"/>
</dbReference>
<keyword evidence="3" id="KW-1185">Reference proteome</keyword>
<dbReference type="Proteomes" id="UP000660024">
    <property type="component" value="Unassembled WGS sequence"/>
</dbReference>
<protein>
    <submittedName>
        <fullName evidence="2">Metallophosphoesterase</fullName>
    </submittedName>
</protein>
<comment type="caution">
    <text evidence="2">The sequence shown here is derived from an EMBL/GenBank/DDBJ whole genome shotgun (WGS) entry which is preliminary data.</text>
</comment>
<dbReference type="SUPFAM" id="SSF56300">
    <property type="entry name" value="Metallo-dependent phosphatases"/>
    <property type="match status" value="1"/>
</dbReference>
<reference evidence="2 3" key="1">
    <citation type="submission" date="2020-12" db="EMBL/GenBank/DDBJ databases">
        <title>Bacterial novel species Pedobacter sp. SD-b isolated from soil.</title>
        <authorList>
            <person name="Jung H.-Y."/>
        </authorList>
    </citation>
    <scope>NUCLEOTIDE SEQUENCE [LARGE SCALE GENOMIC DNA]</scope>
    <source>
        <strain evidence="2 3">SD-b</strain>
    </source>
</reference>
<feature type="domain" description="Calcineurin-like phosphoesterase" evidence="1">
    <location>
        <begin position="50"/>
        <end position="267"/>
    </location>
</feature>
<gene>
    <name evidence="2" type="ORF">I5M32_14500</name>
</gene>
<evidence type="ECO:0000313" key="2">
    <source>
        <dbReference type="EMBL" id="MBK0384175.1"/>
    </source>
</evidence>
<dbReference type="EMBL" id="JAEHFY010000024">
    <property type="protein sequence ID" value="MBK0384175.1"/>
    <property type="molecule type" value="Genomic_DNA"/>
</dbReference>